<evidence type="ECO:0000259" key="2">
    <source>
        <dbReference type="Pfam" id="PF24595"/>
    </source>
</evidence>
<dbReference type="InterPro" id="IPR047589">
    <property type="entry name" value="DUF11_rpt"/>
</dbReference>
<dbReference type="NCBIfam" id="TIGR04183">
    <property type="entry name" value="Por_Secre_tail"/>
    <property type="match status" value="1"/>
</dbReference>
<dbReference type="NCBIfam" id="TIGR01451">
    <property type="entry name" value="B_ant_repeat"/>
    <property type="match status" value="1"/>
</dbReference>
<dbReference type="Pfam" id="PF11617">
    <property type="entry name" value="Cu-binding_MopE"/>
    <property type="match status" value="1"/>
</dbReference>
<dbReference type="EMBL" id="CAKLPZ010000001">
    <property type="protein sequence ID" value="CAH0999059.1"/>
    <property type="molecule type" value="Genomic_DNA"/>
</dbReference>
<reference evidence="3" key="1">
    <citation type="submission" date="2021-12" db="EMBL/GenBank/DDBJ databases">
        <authorList>
            <person name="Rodrigo-Torres L."/>
            <person name="Arahal R. D."/>
            <person name="Lucena T."/>
        </authorList>
    </citation>
    <scope>NUCLEOTIDE SEQUENCE</scope>
    <source>
        <strain evidence="3">CECT 8419</strain>
    </source>
</reference>
<evidence type="ECO:0000313" key="4">
    <source>
        <dbReference type="Proteomes" id="UP000837803"/>
    </source>
</evidence>
<dbReference type="Pfam" id="PF18962">
    <property type="entry name" value="Por_Secre_tail"/>
    <property type="match status" value="1"/>
</dbReference>
<proteinExistence type="predicted"/>
<feature type="domain" description="Secretion system C-terminal sorting" evidence="1">
    <location>
        <begin position="221"/>
        <end position="286"/>
    </location>
</feature>
<evidence type="ECO:0000259" key="1">
    <source>
        <dbReference type="Pfam" id="PF18962"/>
    </source>
</evidence>
<comment type="caution">
    <text evidence="3">The sequence shown here is derived from an EMBL/GenBank/DDBJ whole genome shotgun (WGS) entry which is preliminary data.</text>
</comment>
<dbReference type="InterPro" id="IPR021655">
    <property type="entry name" value="Put_metal-bd"/>
</dbReference>
<evidence type="ECO:0008006" key="5">
    <source>
        <dbReference type="Google" id="ProtNLM"/>
    </source>
</evidence>
<evidence type="ECO:0000313" key="3">
    <source>
        <dbReference type="EMBL" id="CAH0999059.1"/>
    </source>
</evidence>
<gene>
    <name evidence="3" type="ORF">LEM8419_00354</name>
</gene>
<feature type="domain" description="DUF7619" evidence="2">
    <location>
        <begin position="22"/>
        <end position="159"/>
    </location>
</feature>
<organism evidence="3 4">
    <name type="scientific">Neolewinella maritima</name>
    <dbReference type="NCBI Taxonomy" id="1383882"/>
    <lineage>
        <taxon>Bacteria</taxon>
        <taxon>Pseudomonadati</taxon>
        <taxon>Bacteroidota</taxon>
        <taxon>Saprospiria</taxon>
        <taxon>Saprospirales</taxon>
        <taxon>Lewinellaceae</taxon>
        <taxon>Neolewinella</taxon>
    </lineage>
</organism>
<dbReference type="RefSeq" id="WP_238749256.1">
    <property type="nucleotide sequence ID" value="NZ_CAKLPZ010000001.1"/>
</dbReference>
<dbReference type="InterPro" id="IPR055353">
    <property type="entry name" value="DUF7619"/>
</dbReference>
<keyword evidence="4" id="KW-1185">Reference proteome</keyword>
<dbReference type="Gene3D" id="2.60.40.740">
    <property type="match status" value="1"/>
</dbReference>
<dbReference type="InterPro" id="IPR026444">
    <property type="entry name" value="Secre_tail"/>
</dbReference>
<accession>A0ABM9AWH1</accession>
<name>A0ABM9AWH1_9BACT</name>
<protein>
    <recommendedName>
        <fullName evidence="5">T9SS type A sorting domain-containing protein</fullName>
    </recommendedName>
</protein>
<dbReference type="Proteomes" id="UP000837803">
    <property type="component" value="Unassembled WGS sequence"/>
</dbReference>
<dbReference type="Pfam" id="PF24595">
    <property type="entry name" value="DUF7619"/>
    <property type="match status" value="1"/>
</dbReference>
<sequence>MLTGETIRDTFRYADILRCAIDPNDKRSWPSRAEETMSNYTQVNEAITYSIRFQNTGNDTAFTVRLEDQLSDQLDLTTFKPLTASHDYRVTLSDGGLLEVLFPNILLVDSVRNEPGSHGFFTFEILAKEDVSDFTAIENTAGIYFDFNAPVITNTVTNTIVEELDADKDGYFFFVDCDDSRAEINPGMTDIAGNGIDENCDGVDGTSAVREFGGKILTLAPNPTRSRLSLRLSEAGDFRHTLHDARGQQLESRAFQQSATIDLGGLPAGIYLLRLTDTAGGSVTRRVVKH</sequence>